<dbReference type="CDD" id="cd05401">
    <property type="entry name" value="NT_GlnE_GlnD_like"/>
    <property type="match status" value="1"/>
</dbReference>
<evidence type="ECO:0000259" key="8">
    <source>
        <dbReference type="PROSITE" id="PS51671"/>
    </source>
</evidence>
<keyword evidence="4 7" id="KW-0378">Hydrolase</keyword>
<comment type="cofactor">
    <cofactor evidence="7">
        <name>Mg(2+)</name>
        <dbReference type="ChEBI" id="CHEBI:18420"/>
    </cofactor>
</comment>
<keyword evidence="6 7" id="KW-0511">Multifunctional enzyme</keyword>
<dbReference type="GO" id="GO:0008081">
    <property type="term" value="F:phosphoric diester hydrolase activity"/>
    <property type="evidence" value="ECO:0007669"/>
    <property type="project" value="UniProtKB-UniRule"/>
</dbReference>
<comment type="caution">
    <text evidence="7">Lacks conserved residue(s) required for the propagation of feature annotation.</text>
</comment>
<evidence type="ECO:0000256" key="1">
    <source>
        <dbReference type="ARBA" id="ARBA00022679"/>
    </source>
</evidence>
<dbReference type="AlphaFoldDB" id="E5AQY7"/>
<dbReference type="CDD" id="cd04899">
    <property type="entry name" value="ACT_ACR-UUR-like_2"/>
    <property type="match status" value="1"/>
</dbReference>
<dbReference type="Proteomes" id="UP000007437">
    <property type="component" value="Chromosome"/>
</dbReference>
<dbReference type="Pfam" id="PF01909">
    <property type="entry name" value="NTP_transf_2"/>
    <property type="match status" value="1"/>
</dbReference>
<dbReference type="CDD" id="cd04900">
    <property type="entry name" value="ACT_UUR-like_1"/>
    <property type="match status" value="1"/>
</dbReference>
<comment type="function">
    <text evidence="7">Modifies, by uridylylation and deuridylylation, the PII regulatory proteins (GlnB and homologs), in response to the nitrogen status of the cell that GlnD senses through the glutamine level. Under low glutamine levels, catalyzes the conversion of the PII proteins and UTP to PII-UMP and PPi, while under higher glutamine levels, GlnD hydrolyzes PII-UMP to PII and UMP (deuridylylation). Thus, controls uridylylation state and activity of the PII proteins, and plays an important role in the regulation of nitrogen assimilation and metabolism.</text>
</comment>
<feature type="domain" description="ACT" evidence="8">
    <location>
        <begin position="841"/>
        <end position="909"/>
    </location>
</feature>
<dbReference type="Gene3D" id="1.10.3210.10">
    <property type="entry name" value="Hypothetical protein af1432"/>
    <property type="match status" value="1"/>
</dbReference>
<dbReference type="PIRSF" id="PIRSF006288">
    <property type="entry name" value="PII_uridyltransf"/>
    <property type="match status" value="1"/>
</dbReference>
<dbReference type="Gene3D" id="3.30.70.260">
    <property type="match status" value="1"/>
</dbReference>
<dbReference type="GO" id="GO:0008773">
    <property type="term" value="F:[protein-PII] uridylyltransferase activity"/>
    <property type="evidence" value="ECO:0007669"/>
    <property type="project" value="UniProtKB-UniRule"/>
</dbReference>
<feature type="domain" description="HD" evidence="9">
    <location>
        <begin position="494"/>
        <end position="616"/>
    </location>
</feature>
<dbReference type="InterPro" id="IPR002934">
    <property type="entry name" value="Polymerase_NTP_transf_dom"/>
</dbReference>
<proteinExistence type="inferred from homology"/>
<keyword evidence="3" id="KW-0677">Repeat</keyword>
<dbReference type="SUPFAM" id="SSF81593">
    <property type="entry name" value="Nucleotidyltransferase substrate binding subunit/domain"/>
    <property type="match status" value="1"/>
</dbReference>
<dbReference type="SUPFAM" id="SSF81301">
    <property type="entry name" value="Nucleotidyltransferase"/>
    <property type="match status" value="1"/>
</dbReference>
<gene>
    <name evidence="7" type="primary">glnD</name>
    <name evidence="10" type="ordered locus">RBRH_03580</name>
</gene>
<feature type="domain" description="ACT" evidence="8">
    <location>
        <begin position="733"/>
        <end position="814"/>
    </location>
</feature>
<evidence type="ECO:0000256" key="2">
    <source>
        <dbReference type="ARBA" id="ARBA00022695"/>
    </source>
</evidence>
<dbReference type="InterPro" id="IPR013546">
    <property type="entry name" value="PII_UdlTrfase/GS_AdlTrfase"/>
</dbReference>
<dbReference type="PANTHER" id="PTHR47320">
    <property type="entry name" value="BIFUNCTIONAL URIDYLYLTRANSFERASE/URIDYLYL-REMOVING ENZYME"/>
    <property type="match status" value="1"/>
</dbReference>
<dbReference type="EC" id="3.1.4.-" evidence="7"/>
<keyword evidence="5 7" id="KW-0460">Magnesium</keyword>
<sequence>MPSPREFSVPTHTGCHTDVPSHAACLASSYGVGMPATRSVTRRARFDETGLPMSACAMVTEPPSSLKNEFKAAKAQLLKRFAHAGNVDTLMRSLARRVDGVLVEAWQACAMPPALTLLAVGGYGRDELAPHSDIDILVLLNDEPDANLRASIERFIRLAWDLGLELGSSVRTVEQCIDEARQDVTVQTSLLEARWIVGNITLQQAFLARFYETLDPRAFFTAKMLEMRQRHAKFQDSPYSLEPNCKESPGGLRDLQLILWITRAAGFGHSWQALEARGLITVRESRELRRNEQFLKTLRARLHVLAGRRQDVLAFDLQTALAEAFGYRCTREKRASEQLMRRYYWAAKAVTQLATILIQNIEAQLFPRTSGVTRQLSEHFIEKQGMLEIVDDDVFQRAPNAILEAFLLYEQVRGVKGLSARTLRALYHAREVMDRNWRRDPQNRRLFMEILKQPEGITHALRLMNQTSVLGRYLLNFRRIVGQMQHDLYHVYTVDQHILMVLRNIRRFSIAEHAHEYPFCSQLFANFERPWVLYIAALFHDIAKGRGGDHSKLGMADAQRFCREHSVDPQDTALVVWLVEHHLTMSQVAQKQDTSDPAVIGRFAALVRNERRLTALYLLTVADIRGTSPKVWNAWKGKLLEDLYRVTLNVLGGARPDQHAELRTRKDEALALLRLQTVPDGVHQALWDQLDVGYFLRHDAADIAWQTRVLYRHVHCATPIVRARPSPIGDGLQVLVYLQDRPDLFAGICAYFERSGLSVLDARVNTTRHGYALDNFLVVSTNEGVHYRDIVNLVEQQLAAWLTSPDLLPKPAKGRLSRLSRTFPITPRVDLRADERGQYYLLSISANDRLGLLYGIARVLADHRVGVRAARINTLGERVEDVFLLDGNGLADSRKQIQLETELLRAIAV</sequence>
<evidence type="ECO:0000256" key="4">
    <source>
        <dbReference type="ARBA" id="ARBA00022801"/>
    </source>
</evidence>
<comment type="catalytic activity">
    <reaction evidence="7">
        <text>[protein-PII]-L-tyrosine + UTP = [protein-PII]-uridylyl-L-tyrosine + diphosphate</text>
        <dbReference type="Rhea" id="RHEA:13673"/>
        <dbReference type="Rhea" id="RHEA-COMP:12147"/>
        <dbReference type="Rhea" id="RHEA-COMP:12148"/>
        <dbReference type="ChEBI" id="CHEBI:33019"/>
        <dbReference type="ChEBI" id="CHEBI:46398"/>
        <dbReference type="ChEBI" id="CHEBI:46858"/>
        <dbReference type="ChEBI" id="CHEBI:90602"/>
        <dbReference type="EC" id="2.7.7.59"/>
    </reaction>
</comment>
<feature type="region of interest" description="Uridylyltransferase" evidence="7">
    <location>
        <begin position="1"/>
        <end position="375"/>
    </location>
</feature>
<dbReference type="HOGENOM" id="CLU_012833_1_0_4"/>
<dbReference type="PANTHER" id="PTHR47320:SF1">
    <property type="entry name" value="BIFUNCTIONAL URIDYLYLTRANSFERASE_URIDYLYL-REMOVING ENZYME"/>
    <property type="match status" value="1"/>
</dbReference>
<dbReference type="InterPro" id="IPR045865">
    <property type="entry name" value="ACT-like_dom_sf"/>
</dbReference>
<dbReference type="Gene3D" id="1.20.120.330">
    <property type="entry name" value="Nucleotidyltransferases domain 2"/>
    <property type="match status" value="1"/>
</dbReference>
<dbReference type="InterPro" id="IPR003607">
    <property type="entry name" value="HD/PDEase_dom"/>
</dbReference>
<keyword evidence="1 7" id="KW-0808">Transferase</keyword>
<accession>E5AQY7</accession>
<dbReference type="eggNOG" id="COG2844">
    <property type="taxonomic scope" value="Bacteria"/>
</dbReference>
<dbReference type="Pfam" id="PF08335">
    <property type="entry name" value="GlnD_UR_UTase"/>
    <property type="match status" value="1"/>
</dbReference>
<dbReference type="HAMAP" id="MF_00277">
    <property type="entry name" value="PII_uridylyl_transf"/>
    <property type="match status" value="1"/>
</dbReference>
<evidence type="ECO:0000313" key="10">
    <source>
        <dbReference type="EMBL" id="CBW75019.1"/>
    </source>
</evidence>
<evidence type="ECO:0000313" key="11">
    <source>
        <dbReference type="Proteomes" id="UP000007437"/>
    </source>
</evidence>
<dbReference type="STRING" id="882378.RBRH_03580"/>
<evidence type="ECO:0000256" key="5">
    <source>
        <dbReference type="ARBA" id="ARBA00022842"/>
    </source>
</evidence>
<dbReference type="InterPro" id="IPR010043">
    <property type="entry name" value="UTase/UR"/>
</dbReference>
<evidence type="ECO:0000256" key="6">
    <source>
        <dbReference type="ARBA" id="ARBA00023268"/>
    </source>
</evidence>
<dbReference type="NCBIfam" id="NF002837">
    <property type="entry name" value="PRK03059.1"/>
    <property type="match status" value="1"/>
</dbReference>
<comment type="similarity">
    <text evidence="7">Belongs to the GlnD family.</text>
</comment>
<comment type="catalytic activity">
    <reaction evidence="7">
        <text>[protein-PII]-uridylyl-L-tyrosine + H2O = [protein-PII]-L-tyrosine + UMP + H(+)</text>
        <dbReference type="Rhea" id="RHEA:48600"/>
        <dbReference type="Rhea" id="RHEA-COMP:12147"/>
        <dbReference type="Rhea" id="RHEA-COMP:12148"/>
        <dbReference type="ChEBI" id="CHEBI:15377"/>
        <dbReference type="ChEBI" id="CHEBI:15378"/>
        <dbReference type="ChEBI" id="CHEBI:46858"/>
        <dbReference type="ChEBI" id="CHEBI:57865"/>
        <dbReference type="ChEBI" id="CHEBI:90602"/>
    </reaction>
</comment>
<dbReference type="GO" id="GO:0006808">
    <property type="term" value="P:regulation of nitrogen utilization"/>
    <property type="evidence" value="ECO:0007669"/>
    <property type="project" value="UniProtKB-UniRule"/>
</dbReference>
<dbReference type="EMBL" id="FR687359">
    <property type="protein sequence ID" value="CBW75019.1"/>
    <property type="molecule type" value="Genomic_DNA"/>
</dbReference>
<reference evidence="10 11" key="1">
    <citation type="journal article" date="2011" name="J. Bacteriol.">
        <title>Complete genome sequence of Burkholderia rhizoxinica, an endosymbiont of Rhizopus microsporus.</title>
        <authorList>
            <person name="Lackner G."/>
            <person name="Moebius N."/>
            <person name="Partida-Martinez L."/>
            <person name="Hertweck C."/>
        </authorList>
    </citation>
    <scope>NUCLEOTIDE SEQUENCE [LARGE SCALE GENOMIC DNA]</scope>
    <source>
        <strain evidence="11">DSM 19002 / CIP 109453 / HKI 454</strain>
    </source>
</reference>
<dbReference type="KEGG" id="brh:RBRH_03580"/>
<comment type="activity regulation">
    <text evidence="7">Uridylyltransferase (UTase) activity is inhibited by glutamine, while glutamine activates uridylyl-removing (UR) activity.</text>
</comment>
<dbReference type="NCBIfam" id="TIGR01693">
    <property type="entry name" value="UTase_glnD"/>
    <property type="match status" value="1"/>
</dbReference>
<name>E5AQY7_MYCRK</name>
<dbReference type="InterPro" id="IPR002912">
    <property type="entry name" value="ACT_dom"/>
</dbReference>
<dbReference type="EC" id="2.7.7.59" evidence="7"/>
<dbReference type="CDD" id="cd00077">
    <property type="entry name" value="HDc"/>
    <property type="match status" value="1"/>
</dbReference>
<dbReference type="SUPFAM" id="SSF55021">
    <property type="entry name" value="ACT-like"/>
    <property type="match status" value="2"/>
</dbReference>
<keyword evidence="2 7" id="KW-0548">Nucleotidyltransferase</keyword>
<dbReference type="SUPFAM" id="SSF109604">
    <property type="entry name" value="HD-domain/PDEase-like"/>
    <property type="match status" value="1"/>
</dbReference>
<dbReference type="InterPro" id="IPR006674">
    <property type="entry name" value="HD_domain"/>
</dbReference>
<evidence type="ECO:0000256" key="7">
    <source>
        <dbReference type="HAMAP-Rule" id="MF_00277"/>
    </source>
</evidence>
<evidence type="ECO:0000256" key="3">
    <source>
        <dbReference type="ARBA" id="ARBA00022737"/>
    </source>
</evidence>
<evidence type="ECO:0000259" key="9">
    <source>
        <dbReference type="PROSITE" id="PS51831"/>
    </source>
</evidence>
<dbReference type="PROSITE" id="PS51671">
    <property type="entry name" value="ACT"/>
    <property type="match status" value="2"/>
</dbReference>
<protein>
    <recommendedName>
        <fullName evidence="7">Bifunctional uridylyltransferase/uridylyl-removing enzyme</fullName>
        <shortName evidence="7">UTase/UR</shortName>
    </recommendedName>
    <alternativeName>
        <fullName evidence="7">Bifunctional [protein-PII] modification enzyme</fullName>
    </alternativeName>
    <alternativeName>
        <fullName evidence="7">Bifunctional nitrogen sensor protein</fullName>
    </alternativeName>
    <domain>
        <recommendedName>
            <fullName evidence="7">[Protein-PII] uridylyltransferase</fullName>
            <shortName evidence="7">PII uridylyltransferase</shortName>
            <shortName evidence="7">UTase</shortName>
            <ecNumber evidence="7">2.7.7.59</ecNumber>
        </recommendedName>
    </domain>
    <domain>
        <recommendedName>
            <fullName evidence="7">[Protein-PII]-UMP uridylyl-removing enzyme</fullName>
            <shortName evidence="7">UR</shortName>
            <ecNumber evidence="7">3.1.4.-</ecNumber>
        </recommendedName>
    </domain>
</protein>
<dbReference type="PROSITE" id="PS51831">
    <property type="entry name" value="HD"/>
    <property type="match status" value="1"/>
</dbReference>
<comment type="domain">
    <text evidence="7">Has four distinct domains: an N-terminal nucleotidyltransferase (NT) domain responsible for UTase activity, a central HD domain that encodes UR activity, and two C-terminal ACT domains that seem to have a role in glutamine sensing.</text>
</comment>
<dbReference type="Pfam" id="PF01966">
    <property type="entry name" value="HD"/>
    <property type="match status" value="1"/>
</dbReference>
<dbReference type="SMART" id="SM00471">
    <property type="entry name" value="HDc"/>
    <property type="match status" value="1"/>
</dbReference>
<organism evidence="10 11">
    <name type="scientific">Mycetohabitans rhizoxinica (strain DSM 19002 / CIP 109453 / HKI 454)</name>
    <name type="common">Paraburkholderia rhizoxinica</name>
    <dbReference type="NCBI Taxonomy" id="882378"/>
    <lineage>
        <taxon>Bacteria</taxon>
        <taxon>Pseudomonadati</taxon>
        <taxon>Pseudomonadota</taxon>
        <taxon>Betaproteobacteria</taxon>
        <taxon>Burkholderiales</taxon>
        <taxon>Burkholderiaceae</taxon>
        <taxon>Mycetohabitans</taxon>
    </lineage>
</organism>
<dbReference type="InterPro" id="IPR043519">
    <property type="entry name" value="NT_sf"/>
</dbReference>